<reference evidence="2 3" key="1">
    <citation type="journal article" date="2019" name="Int. J. Syst. Evol. Microbiol.">
        <title>The Global Catalogue of Microorganisms (GCM) 10K type strain sequencing project: providing services to taxonomists for standard genome sequencing and annotation.</title>
        <authorList>
            <consortium name="The Broad Institute Genomics Platform"/>
            <consortium name="The Broad Institute Genome Sequencing Center for Infectious Disease"/>
            <person name="Wu L."/>
            <person name="Ma J."/>
        </authorList>
    </citation>
    <scope>NUCLEOTIDE SEQUENCE [LARGE SCALE GENOMIC DNA]</scope>
    <source>
        <strain evidence="2 3">JCM 15896</strain>
    </source>
</reference>
<protein>
    <recommendedName>
        <fullName evidence="4">Prepilin-type N-terminal cleavage/methylation domain-containing protein</fullName>
    </recommendedName>
</protein>
<sequence length="168" mass="18696">MNVNSNQSRHLRTLTFVGQRAQGFTLIELMIVIAIIGILAIFAMASYRSFVIRSQLTETAAQIGQFSRSFTMWKEVNGRYPNDSHLVLPPDATGLQINEALWSAPTLLGGNWNWEGPDNYPYAAIAIDGATAPEEDIIQLDVILDDGDLSSGKFRRTNNGRYTFVIDE</sequence>
<keyword evidence="1" id="KW-0472">Membrane</keyword>
<dbReference type="NCBIfam" id="TIGR02532">
    <property type="entry name" value="IV_pilin_GFxxxE"/>
    <property type="match status" value="1"/>
</dbReference>
<feature type="transmembrane region" description="Helical" evidence="1">
    <location>
        <begin position="24"/>
        <end position="45"/>
    </location>
</feature>
<dbReference type="EMBL" id="BAAAFD010000010">
    <property type="protein sequence ID" value="GAA0858897.1"/>
    <property type="molecule type" value="Genomic_DNA"/>
</dbReference>
<organism evidence="2 3">
    <name type="scientific">Aliiglaciecola litoralis</name>
    <dbReference type="NCBI Taxonomy" id="582857"/>
    <lineage>
        <taxon>Bacteria</taxon>
        <taxon>Pseudomonadati</taxon>
        <taxon>Pseudomonadota</taxon>
        <taxon>Gammaproteobacteria</taxon>
        <taxon>Alteromonadales</taxon>
        <taxon>Alteromonadaceae</taxon>
        <taxon>Aliiglaciecola</taxon>
    </lineage>
</organism>
<evidence type="ECO:0000313" key="3">
    <source>
        <dbReference type="Proteomes" id="UP001500359"/>
    </source>
</evidence>
<dbReference type="InterPro" id="IPR012902">
    <property type="entry name" value="N_methyl_site"/>
</dbReference>
<evidence type="ECO:0000256" key="1">
    <source>
        <dbReference type="SAM" id="Phobius"/>
    </source>
</evidence>
<keyword evidence="1" id="KW-0812">Transmembrane</keyword>
<dbReference type="SUPFAM" id="SSF54523">
    <property type="entry name" value="Pili subunits"/>
    <property type="match status" value="1"/>
</dbReference>
<comment type="caution">
    <text evidence="2">The sequence shown here is derived from an EMBL/GenBank/DDBJ whole genome shotgun (WGS) entry which is preliminary data.</text>
</comment>
<evidence type="ECO:0000313" key="2">
    <source>
        <dbReference type="EMBL" id="GAA0858897.1"/>
    </source>
</evidence>
<dbReference type="InterPro" id="IPR045584">
    <property type="entry name" value="Pilin-like"/>
</dbReference>
<dbReference type="Proteomes" id="UP001500359">
    <property type="component" value="Unassembled WGS sequence"/>
</dbReference>
<proteinExistence type="predicted"/>
<gene>
    <name evidence="2" type="ORF">GCM10009114_30250</name>
</gene>
<keyword evidence="3" id="KW-1185">Reference proteome</keyword>
<evidence type="ECO:0008006" key="4">
    <source>
        <dbReference type="Google" id="ProtNLM"/>
    </source>
</evidence>
<keyword evidence="1" id="KW-1133">Transmembrane helix</keyword>
<dbReference type="Pfam" id="PF07963">
    <property type="entry name" value="N_methyl"/>
    <property type="match status" value="1"/>
</dbReference>
<dbReference type="RefSeq" id="WP_343861458.1">
    <property type="nucleotide sequence ID" value="NZ_BAAAFD010000010.1"/>
</dbReference>
<dbReference type="Gene3D" id="3.30.700.10">
    <property type="entry name" value="Glycoprotein, Type 4 Pilin"/>
    <property type="match status" value="1"/>
</dbReference>
<accession>A0ABN1LQ31</accession>
<name>A0ABN1LQ31_9ALTE</name>
<dbReference type="PROSITE" id="PS00409">
    <property type="entry name" value="PROKAR_NTER_METHYL"/>
    <property type="match status" value="1"/>
</dbReference>